<feature type="domain" description="DUF3817" evidence="7">
    <location>
        <begin position="3"/>
        <end position="90"/>
    </location>
</feature>
<keyword evidence="5 6" id="KW-0472">Membrane</keyword>
<dbReference type="EMBL" id="VLKF01000001">
    <property type="protein sequence ID" value="TWH74666.1"/>
    <property type="molecule type" value="Genomic_DNA"/>
</dbReference>
<keyword evidence="2" id="KW-1003">Cell membrane</keyword>
<evidence type="ECO:0000313" key="8">
    <source>
        <dbReference type="EMBL" id="TWH74666.1"/>
    </source>
</evidence>
<feature type="transmembrane region" description="Helical" evidence="6">
    <location>
        <begin position="7"/>
        <end position="29"/>
    </location>
</feature>
<organism evidence="8 9">
    <name type="scientific">Modestobacter roseus</name>
    <dbReference type="NCBI Taxonomy" id="1181884"/>
    <lineage>
        <taxon>Bacteria</taxon>
        <taxon>Bacillati</taxon>
        <taxon>Actinomycetota</taxon>
        <taxon>Actinomycetes</taxon>
        <taxon>Geodermatophilales</taxon>
        <taxon>Geodermatophilaceae</taxon>
        <taxon>Modestobacter</taxon>
    </lineage>
</organism>
<protein>
    <submittedName>
        <fullName evidence="8">Integral membrane protein</fullName>
    </submittedName>
</protein>
<sequence length="105" mass="11358">MARAFRVVAVAEAVSWVLLLAGMFVKWVLRTSEVGVQVFGPVHGAVFVAYVVVTLVAWRVLRWSIGTTVLALAASVPPLVTLWFEHWARRTGRLPVGETATASAG</sequence>
<reference evidence="8 9" key="1">
    <citation type="submission" date="2019-07" db="EMBL/GenBank/DDBJ databases">
        <title>R&amp;d 2014.</title>
        <authorList>
            <person name="Klenk H.-P."/>
        </authorList>
    </citation>
    <scope>NUCLEOTIDE SEQUENCE [LARGE SCALE GENOMIC DNA]</scope>
    <source>
        <strain evidence="8 9">DSM 45764</strain>
    </source>
</reference>
<keyword evidence="9" id="KW-1185">Reference proteome</keyword>
<evidence type="ECO:0000313" key="9">
    <source>
        <dbReference type="Proteomes" id="UP000321490"/>
    </source>
</evidence>
<evidence type="ECO:0000259" key="7">
    <source>
        <dbReference type="Pfam" id="PF12823"/>
    </source>
</evidence>
<evidence type="ECO:0000256" key="3">
    <source>
        <dbReference type="ARBA" id="ARBA00022692"/>
    </source>
</evidence>
<proteinExistence type="predicted"/>
<evidence type="ECO:0000256" key="1">
    <source>
        <dbReference type="ARBA" id="ARBA00004651"/>
    </source>
</evidence>
<name>A0A562IUZ5_9ACTN</name>
<dbReference type="AlphaFoldDB" id="A0A562IUZ5"/>
<dbReference type="PANTHER" id="PTHR40077:SF1">
    <property type="entry name" value="MEMBRANE PROTEIN"/>
    <property type="match status" value="1"/>
</dbReference>
<dbReference type="NCBIfam" id="TIGR03954">
    <property type="entry name" value="integ_memb_HG"/>
    <property type="match status" value="1"/>
</dbReference>
<gene>
    <name evidence="8" type="ORF">JD78_03211</name>
</gene>
<keyword evidence="4 6" id="KW-1133">Transmembrane helix</keyword>
<dbReference type="GO" id="GO:0005886">
    <property type="term" value="C:plasma membrane"/>
    <property type="evidence" value="ECO:0007669"/>
    <property type="project" value="UniProtKB-SubCell"/>
</dbReference>
<comment type="caution">
    <text evidence="8">The sequence shown here is derived from an EMBL/GenBank/DDBJ whole genome shotgun (WGS) entry which is preliminary data.</text>
</comment>
<comment type="subcellular location">
    <subcellularLocation>
        <location evidence="1">Cell membrane</location>
        <topology evidence="1">Multi-pass membrane protein</topology>
    </subcellularLocation>
</comment>
<feature type="transmembrane region" description="Helical" evidence="6">
    <location>
        <begin position="35"/>
        <end position="58"/>
    </location>
</feature>
<dbReference type="Pfam" id="PF12823">
    <property type="entry name" value="DUF3817"/>
    <property type="match status" value="1"/>
</dbReference>
<evidence type="ECO:0000256" key="4">
    <source>
        <dbReference type="ARBA" id="ARBA00022989"/>
    </source>
</evidence>
<accession>A0A562IUZ5</accession>
<dbReference type="InterPro" id="IPR023845">
    <property type="entry name" value="DUF3817_TM"/>
</dbReference>
<dbReference type="PANTHER" id="PTHR40077">
    <property type="entry name" value="MEMBRANE PROTEIN-RELATED"/>
    <property type="match status" value="1"/>
</dbReference>
<evidence type="ECO:0000256" key="5">
    <source>
        <dbReference type="ARBA" id="ARBA00023136"/>
    </source>
</evidence>
<keyword evidence="3 6" id="KW-0812">Transmembrane</keyword>
<dbReference type="Proteomes" id="UP000321490">
    <property type="component" value="Unassembled WGS sequence"/>
</dbReference>
<evidence type="ECO:0000256" key="6">
    <source>
        <dbReference type="SAM" id="Phobius"/>
    </source>
</evidence>
<evidence type="ECO:0000256" key="2">
    <source>
        <dbReference type="ARBA" id="ARBA00022475"/>
    </source>
</evidence>